<reference evidence="3 4" key="1">
    <citation type="submission" date="2020-06" db="EMBL/GenBank/DDBJ databases">
        <title>Complete genome of Azosprillum oryzae KACC14407.</title>
        <authorList>
            <person name="Kim M."/>
            <person name="Park Y.-J."/>
            <person name="Shin J.-H."/>
        </authorList>
    </citation>
    <scope>NUCLEOTIDE SEQUENCE [LARGE SCALE GENOMIC DNA]</scope>
    <source>
        <strain evidence="3 4">KACC 14407</strain>
    </source>
</reference>
<dbReference type="InterPro" id="IPR007712">
    <property type="entry name" value="RelE/ParE_toxin"/>
</dbReference>
<dbReference type="Gene3D" id="3.30.2310.20">
    <property type="entry name" value="RelE-like"/>
    <property type="match status" value="1"/>
</dbReference>
<dbReference type="InterPro" id="IPR051803">
    <property type="entry name" value="TA_system_RelE-like_toxin"/>
</dbReference>
<dbReference type="RefSeq" id="WP_149197841.1">
    <property type="nucleotide sequence ID" value="NZ_BSOV01000018.1"/>
</dbReference>
<dbReference type="InterPro" id="IPR035093">
    <property type="entry name" value="RelE/ParE_toxin_dom_sf"/>
</dbReference>
<name>A0A6N1AI78_9PROT</name>
<dbReference type="EMBL" id="CP054619">
    <property type="protein sequence ID" value="QKS51173.1"/>
    <property type="molecule type" value="Genomic_DNA"/>
</dbReference>
<dbReference type="KEGG" id="aoz:HUE56_11745"/>
<proteinExistence type="inferred from homology"/>
<protein>
    <submittedName>
        <fullName evidence="3">Type II toxin-antitoxin system RelE/ParE family toxin</fullName>
    </submittedName>
</protein>
<dbReference type="Proteomes" id="UP000509702">
    <property type="component" value="Chromosome"/>
</dbReference>
<evidence type="ECO:0000256" key="1">
    <source>
        <dbReference type="ARBA" id="ARBA00006226"/>
    </source>
</evidence>
<evidence type="ECO:0000313" key="3">
    <source>
        <dbReference type="EMBL" id="QKS51173.1"/>
    </source>
</evidence>
<evidence type="ECO:0000256" key="2">
    <source>
        <dbReference type="ARBA" id="ARBA00022649"/>
    </source>
</evidence>
<dbReference type="AlphaFoldDB" id="A0A6N1AI78"/>
<accession>A0A6N1AI78</accession>
<gene>
    <name evidence="3" type="ORF">HUE56_11745</name>
</gene>
<comment type="similarity">
    <text evidence="1">Belongs to the RelE toxin family.</text>
</comment>
<dbReference type="Pfam" id="PF05016">
    <property type="entry name" value="ParE_toxin"/>
    <property type="match status" value="1"/>
</dbReference>
<dbReference type="PANTHER" id="PTHR33755">
    <property type="entry name" value="TOXIN PARE1-RELATED"/>
    <property type="match status" value="1"/>
</dbReference>
<keyword evidence="2" id="KW-1277">Toxin-antitoxin system</keyword>
<sequence>MEVIFAPAAIADLIAIRNYIGHFNPAAARRMALRLRSATQSLADLPDRGRLRRDGARELVAVHPYVIVYDVTPPRVTILRVWHGAQNRP</sequence>
<evidence type="ECO:0000313" key="4">
    <source>
        <dbReference type="Proteomes" id="UP000509702"/>
    </source>
</evidence>
<dbReference type="OrthoDB" id="595470at2"/>
<keyword evidence="4" id="KW-1185">Reference proteome</keyword>
<organism evidence="3 4">
    <name type="scientific">Azospirillum oryzae</name>
    <dbReference type="NCBI Taxonomy" id="286727"/>
    <lineage>
        <taxon>Bacteria</taxon>
        <taxon>Pseudomonadati</taxon>
        <taxon>Pseudomonadota</taxon>
        <taxon>Alphaproteobacteria</taxon>
        <taxon>Rhodospirillales</taxon>
        <taxon>Azospirillaceae</taxon>
        <taxon>Azospirillum</taxon>
    </lineage>
</organism>